<keyword evidence="11" id="KW-1185">Reference proteome</keyword>
<protein>
    <recommendedName>
        <fullName evidence="9">Protein translocase subunit SecE</fullName>
    </recommendedName>
</protein>
<dbReference type="PANTHER" id="PTHR33910">
    <property type="entry name" value="PROTEIN TRANSLOCASE SUBUNIT SECE"/>
    <property type="match status" value="1"/>
</dbReference>
<evidence type="ECO:0000256" key="4">
    <source>
        <dbReference type="ARBA" id="ARBA00022692"/>
    </source>
</evidence>
<dbReference type="GO" id="GO:0005886">
    <property type="term" value="C:plasma membrane"/>
    <property type="evidence" value="ECO:0007669"/>
    <property type="project" value="UniProtKB-UniRule"/>
</dbReference>
<organism evidence="10 11">
    <name type="scientific">Wenzhouxiangella marina</name>
    <dbReference type="NCBI Taxonomy" id="1579979"/>
    <lineage>
        <taxon>Bacteria</taxon>
        <taxon>Pseudomonadati</taxon>
        <taxon>Pseudomonadota</taxon>
        <taxon>Gammaproteobacteria</taxon>
        <taxon>Chromatiales</taxon>
        <taxon>Wenzhouxiangellaceae</taxon>
        <taxon>Wenzhouxiangella</taxon>
    </lineage>
</organism>
<evidence type="ECO:0000256" key="3">
    <source>
        <dbReference type="ARBA" id="ARBA00022475"/>
    </source>
</evidence>
<evidence type="ECO:0000256" key="6">
    <source>
        <dbReference type="ARBA" id="ARBA00022989"/>
    </source>
</evidence>
<keyword evidence="7 9" id="KW-0811">Translocation</keyword>
<evidence type="ECO:0000313" key="10">
    <source>
        <dbReference type="EMBL" id="AKS42672.1"/>
    </source>
</evidence>
<comment type="similarity">
    <text evidence="9">Belongs to the SecE/SEC61-gamma family.</text>
</comment>
<evidence type="ECO:0000256" key="9">
    <source>
        <dbReference type="HAMAP-Rule" id="MF_00422"/>
    </source>
</evidence>
<evidence type="ECO:0000256" key="2">
    <source>
        <dbReference type="ARBA" id="ARBA00022448"/>
    </source>
</evidence>
<sequence length="113" mass="12349">MWALGLLVLLAGVVGFFQFSGEVMTLIRVVGLLVAAGIALALVAKTARGRDMFAFLRETDVERRKVVWPTRQETLQTTLMVIVITVIVAILLFLMDTVFGWVVRRLIGASGGS</sequence>
<keyword evidence="4 9" id="KW-0812">Transmembrane</keyword>
<evidence type="ECO:0000313" key="11">
    <source>
        <dbReference type="Proteomes" id="UP000066624"/>
    </source>
</evidence>
<keyword evidence="6 9" id="KW-1133">Transmembrane helix</keyword>
<dbReference type="PATRIC" id="fig|1579979.3.peg.2359"/>
<keyword evidence="5 9" id="KW-0653">Protein transport</keyword>
<name>A0A0K0XYF6_9GAMM</name>
<comment type="caution">
    <text evidence="9">Lacks conserved residue(s) required for the propagation of feature annotation.</text>
</comment>
<evidence type="ECO:0000256" key="8">
    <source>
        <dbReference type="ARBA" id="ARBA00023136"/>
    </source>
</evidence>
<dbReference type="InterPro" id="IPR005807">
    <property type="entry name" value="SecE_bac"/>
</dbReference>
<proteinExistence type="inferred from homology"/>
<dbReference type="RefSeq" id="WP_156201134.1">
    <property type="nucleotide sequence ID" value="NZ_CP012154.1"/>
</dbReference>
<comment type="subunit">
    <text evidence="9">Component of the Sec protein translocase complex. Heterotrimer consisting of SecY, SecE and SecG subunits. The heterotrimers can form oligomers, although 1 heterotrimer is thought to be able to translocate proteins. Interacts with the ribosome. Interacts with SecDF, and other proteins may be involved. Interacts with SecA.</text>
</comment>
<evidence type="ECO:0000256" key="1">
    <source>
        <dbReference type="ARBA" id="ARBA00004370"/>
    </source>
</evidence>
<dbReference type="Pfam" id="PF00584">
    <property type="entry name" value="SecE"/>
    <property type="match status" value="1"/>
</dbReference>
<dbReference type="InterPro" id="IPR038379">
    <property type="entry name" value="SecE_sf"/>
</dbReference>
<dbReference type="HAMAP" id="MF_00422">
    <property type="entry name" value="SecE"/>
    <property type="match status" value="1"/>
</dbReference>
<keyword evidence="8 9" id="KW-0472">Membrane</keyword>
<dbReference type="AlphaFoldDB" id="A0A0K0XYF6"/>
<reference evidence="10 11" key="1">
    <citation type="submission" date="2015-07" db="EMBL/GenBank/DDBJ databases">
        <authorList>
            <person name="Noorani M."/>
        </authorList>
    </citation>
    <scope>NUCLEOTIDE SEQUENCE [LARGE SCALE GENOMIC DNA]</scope>
    <source>
        <strain evidence="10 11">KCTC 42284</strain>
    </source>
</reference>
<dbReference type="KEGG" id="wma:WM2015_2309"/>
<dbReference type="GO" id="GO:0043952">
    <property type="term" value="P:protein transport by the Sec complex"/>
    <property type="evidence" value="ECO:0007669"/>
    <property type="project" value="UniProtKB-UniRule"/>
</dbReference>
<dbReference type="GO" id="GO:0006605">
    <property type="term" value="P:protein targeting"/>
    <property type="evidence" value="ECO:0007669"/>
    <property type="project" value="UniProtKB-UniRule"/>
</dbReference>
<evidence type="ECO:0000256" key="5">
    <source>
        <dbReference type="ARBA" id="ARBA00022927"/>
    </source>
</evidence>
<evidence type="ECO:0000256" key="7">
    <source>
        <dbReference type="ARBA" id="ARBA00023010"/>
    </source>
</evidence>
<accession>A0A0K0XYF6</accession>
<dbReference type="EMBL" id="CP012154">
    <property type="protein sequence ID" value="AKS42672.1"/>
    <property type="molecule type" value="Genomic_DNA"/>
</dbReference>
<gene>
    <name evidence="9" type="primary">secE</name>
    <name evidence="10" type="ORF">WM2015_2309</name>
</gene>
<dbReference type="Gene3D" id="1.20.5.1030">
    <property type="entry name" value="Preprotein translocase secy subunit"/>
    <property type="match status" value="1"/>
</dbReference>
<dbReference type="GO" id="GO:0008320">
    <property type="term" value="F:protein transmembrane transporter activity"/>
    <property type="evidence" value="ECO:0007669"/>
    <property type="project" value="UniProtKB-UniRule"/>
</dbReference>
<dbReference type="GO" id="GO:0009306">
    <property type="term" value="P:protein secretion"/>
    <property type="evidence" value="ECO:0007669"/>
    <property type="project" value="UniProtKB-UniRule"/>
</dbReference>
<comment type="subcellular location">
    <subcellularLocation>
        <location evidence="1">Membrane</location>
    </subcellularLocation>
</comment>
<keyword evidence="2 9" id="KW-0813">Transport</keyword>
<feature type="transmembrane region" description="Helical" evidence="9">
    <location>
        <begin position="79"/>
        <end position="103"/>
    </location>
</feature>
<dbReference type="NCBIfam" id="TIGR00964">
    <property type="entry name" value="secE_bact"/>
    <property type="match status" value="1"/>
</dbReference>
<dbReference type="GO" id="GO:0065002">
    <property type="term" value="P:intracellular protein transmembrane transport"/>
    <property type="evidence" value="ECO:0007669"/>
    <property type="project" value="UniProtKB-UniRule"/>
</dbReference>
<feature type="transmembrane region" description="Helical" evidence="9">
    <location>
        <begin position="25"/>
        <end position="44"/>
    </location>
</feature>
<dbReference type="InterPro" id="IPR001901">
    <property type="entry name" value="Translocase_SecE/Sec61-g"/>
</dbReference>
<dbReference type="STRING" id="1579979.WM2015_2309"/>
<dbReference type="Proteomes" id="UP000066624">
    <property type="component" value="Chromosome"/>
</dbReference>
<keyword evidence="3 9" id="KW-1003">Cell membrane</keyword>
<comment type="function">
    <text evidence="9">Essential subunit of the Sec protein translocation channel SecYEG. Clamps together the 2 halves of SecY. May contact the channel plug during translocation.</text>
</comment>
<dbReference type="PRINTS" id="PR01650">
    <property type="entry name" value="SECETRNLCASE"/>
</dbReference>
<dbReference type="PANTHER" id="PTHR33910:SF1">
    <property type="entry name" value="PROTEIN TRANSLOCASE SUBUNIT SECE"/>
    <property type="match status" value="1"/>
</dbReference>